<name>A0A853F8K9_9GAMM</name>
<proteinExistence type="predicted"/>
<reference evidence="1 2" key="1">
    <citation type="submission" date="2020-05" db="EMBL/GenBank/DDBJ databases">
        <title>Horizontal transmission and recombination maintain forever young bacterial symbiont genomes.</title>
        <authorList>
            <person name="Russell S.L."/>
            <person name="Pepper-Tunick E."/>
            <person name="Svedberg J."/>
            <person name="Byrne A."/>
            <person name="Ruelas Castillo J."/>
            <person name="Vollmers C."/>
            <person name="Beinart R.A."/>
            <person name="Corbett-Detig R."/>
        </authorList>
    </citation>
    <scope>NUCLEOTIDE SEQUENCE [LARGE SCALE GENOMIC DNA]</scope>
    <source>
        <strain evidence="1">455</strain>
    </source>
</reference>
<gene>
    <name evidence="1" type="ORF">H0A76_09065</name>
</gene>
<accession>A0A853F8K9</accession>
<dbReference type="AlphaFoldDB" id="A0A853F8K9"/>
<evidence type="ECO:0008006" key="3">
    <source>
        <dbReference type="Google" id="ProtNLM"/>
    </source>
</evidence>
<protein>
    <recommendedName>
        <fullName evidence="3">ParB/Sulfiredoxin domain-containing protein</fullName>
    </recommendedName>
</protein>
<evidence type="ECO:0000313" key="1">
    <source>
        <dbReference type="EMBL" id="NYT28015.1"/>
    </source>
</evidence>
<sequence length="314" mass="36256">MKQQIKFIQLAKLKLDKESSRLPSSFHNQSENDIIEWMLEDESIIKLMLAIGQHDFFVGESLLVVENKNDFTVVEGNRRLTSLKLLSNPSLATIRKSKVEQVLVETTKRPNSIPCIVFDDKTQIMQYLGYRHITGIKPWSVVSKAKYLHGLLPTLESQEFKEQSLALAKKIGSRSDYVKKLLVGYKIYEIIRDKGFYKIPQLNETTFYFNYITASLQHTNIRKFIDIDEISKINNLENLDINKENLKTLIDWFFRKNEQNKSRVLGNNDNLTKLDEILSNQAITNQFIDGLSLKKSYDLISNSNSISKGLNKSL</sequence>
<comment type="caution">
    <text evidence="1">The sequence shown here is derived from an EMBL/GenBank/DDBJ whole genome shotgun (WGS) entry which is preliminary data.</text>
</comment>
<dbReference type="EMBL" id="JACCHT010000002">
    <property type="protein sequence ID" value="NYT28015.1"/>
    <property type="molecule type" value="Genomic_DNA"/>
</dbReference>
<organism evidence="1 2">
    <name type="scientific">Candidatus Thiodubiliella endoseptemdiera</name>
    <dbReference type="NCBI Taxonomy" id="2738886"/>
    <lineage>
        <taxon>Bacteria</taxon>
        <taxon>Pseudomonadati</taxon>
        <taxon>Pseudomonadota</taxon>
        <taxon>Gammaproteobacteria</taxon>
        <taxon>Candidatus Pseudothioglobaceae</taxon>
        <taxon>Candidatus Thiodubiliella</taxon>
    </lineage>
</organism>
<dbReference type="Proteomes" id="UP000568751">
    <property type="component" value="Unassembled WGS sequence"/>
</dbReference>
<evidence type="ECO:0000313" key="2">
    <source>
        <dbReference type="Proteomes" id="UP000568751"/>
    </source>
</evidence>